<comment type="caution">
    <text evidence="8">The sequence shown here is derived from an EMBL/GenBank/DDBJ whole genome shotgun (WGS) entry which is preliminary data.</text>
</comment>
<proteinExistence type="inferred from homology"/>
<evidence type="ECO:0000256" key="6">
    <source>
        <dbReference type="ARBA" id="ARBA00049880"/>
    </source>
</evidence>
<dbReference type="RefSeq" id="WP_069314307.1">
    <property type="nucleotide sequence ID" value="NZ_MDTU01000004.1"/>
</dbReference>
<dbReference type="InterPro" id="IPR000182">
    <property type="entry name" value="GNAT_dom"/>
</dbReference>
<dbReference type="InterPro" id="IPR016181">
    <property type="entry name" value="Acyl_CoA_acyltransferase"/>
</dbReference>
<dbReference type="PANTHER" id="PTHR36449">
    <property type="entry name" value="ACETYLTRANSFERASE-RELATED"/>
    <property type="match status" value="1"/>
</dbReference>
<evidence type="ECO:0000256" key="5">
    <source>
        <dbReference type="ARBA" id="ARBA00023315"/>
    </source>
</evidence>
<gene>
    <name evidence="8" type="ORF">BGC07_17300</name>
</gene>
<comment type="similarity">
    <text evidence="1">Belongs to the acetyltransferase family. GNAT subfamily.</text>
</comment>
<evidence type="ECO:0000256" key="3">
    <source>
        <dbReference type="ARBA" id="ARBA00022649"/>
    </source>
</evidence>
<feature type="domain" description="N-acetyltransferase" evidence="7">
    <location>
        <begin position="55"/>
        <end position="144"/>
    </location>
</feature>
<evidence type="ECO:0000313" key="9">
    <source>
        <dbReference type="Proteomes" id="UP000094329"/>
    </source>
</evidence>
<dbReference type="Gene3D" id="3.40.630.30">
    <property type="match status" value="1"/>
</dbReference>
<evidence type="ECO:0000313" key="8">
    <source>
        <dbReference type="EMBL" id="ODN41318.1"/>
    </source>
</evidence>
<dbReference type="PANTHER" id="PTHR36449:SF1">
    <property type="entry name" value="ACETYLTRANSFERASE"/>
    <property type="match status" value="1"/>
</dbReference>
<dbReference type="EMBL" id="MDTU01000004">
    <property type="protein sequence ID" value="ODN41318.1"/>
    <property type="molecule type" value="Genomic_DNA"/>
</dbReference>
<evidence type="ECO:0000259" key="7">
    <source>
        <dbReference type="Pfam" id="PF13508"/>
    </source>
</evidence>
<reference evidence="8 9" key="1">
    <citation type="submission" date="2016-08" db="EMBL/GenBank/DDBJ databases">
        <title>Draft genome sequence of Candidatus Piscirickettsia litoralis, from seawater.</title>
        <authorList>
            <person name="Wan X."/>
            <person name="Lee A.J."/>
            <person name="Hou S."/>
            <person name="Donachie S.P."/>
        </authorList>
    </citation>
    <scope>NUCLEOTIDE SEQUENCE [LARGE SCALE GENOMIC DNA]</scope>
    <source>
        <strain evidence="8 9">Y2</strain>
    </source>
</reference>
<dbReference type="Proteomes" id="UP000094329">
    <property type="component" value="Unassembled WGS sequence"/>
</dbReference>
<accession>A0ABX3A113</accession>
<keyword evidence="5" id="KW-0012">Acyltransferase</keyword>
<evidence type="ECO:0000256" key="1">
    <source>
        <dbReference type="ARBA" id="ARBA00009342"/>
    </source>
</evidence>
<dbReference type="Pfam" id="PF13508">
    <property type="entry name" value="Acetyltransf_7"/>
    <property type="match status" value="1"/>
</dbReference>
<dbReference type="CDD" id="cd04301">
    <property type="entry name" value="NAT_SF"/>
    <property type="match status" value="1"/>
</dbReference>
<evidence type="ECO:0000256" key="2">
    <source>
        <dbReference type="ARBA" id="ARBA00022491"/>
    </source>
</evidence>
<evidence type="ECO:0000256" key="4">
    <source>
        <dbReference type="ARBA" id="ARBA00022679"/>
    </source>
</evidence>
<name>A0ABX3A113_9GAMM</name>
<keyword evidence="2" id="KW-0678">Repressor</keyword>
<keyword evidence="4" id="KW-0808">Transferase</keyword>
<protein>
    <recommendedName>
        <fullName evidence="7">N-acetyltransferase domain-containing protein</fullName>
    </recommendedName>
</protein>
<keyword evidence="3" id="KW-1277">Toxin-antitoxin system</keyword>
<organism evidence="8 9">
    <name type="scientific">Piscirickettsia litoralis</name>
    <dbReference type="NCBI Taxonomy" id="1891921"/>
    <lineage>
        <taxon>Bacteria</taxon>
        <taxon>Pseudomonadati</taxon>
        <taxon>Pseudomonadota</taxon>
        <taxon>Gammaproteobacteria</taxon>
        <taxon>Thiotrichales</taxon>
        <taxon>Piscirickettsiaceae</taxon>
        <taxon>Piscirickettsia</taxon>
    </lineage>
</organism>
<comment type="catalytic activity">
    <reaction evidence="6">
        <text>glycyl-tRNA(Gly) + acetyl-CoA = N-acetylglycyl-tRNA(Gly) + CoA + H(+)</text>
        <dbReference type="Rhea" id="RHEA:81867"/>
        <dbReference type="Rhea" id="RHEA-COMP:9683"/>
        <dbReference type="Rhea" id="RHEA-COMP:19766"/>
        <dbReference type="ChEBI" id="CHEBI:15378"/>
        <dbReference type="ChEBI" id="CHEBI:57287"/>
        <dbReference type="ChEBI" id="CHEBI:57288"/>
        <dbReference type="ChEBI" id="CHEBI:78522"/>
        <dbReference type="ChEBI" id="CHEBI:232036"/>
    </reaction>
</comment>
<keyword evidence="9" id="KW-1185">Reference proteome</keyword>
<sequence length="182" mass="20912">MTITIERLNPKKHNRNDFNCGEPEINTFLKRYATQAQKTKTGDTFCAIDSTNPSTILGYYSISPINADVFQNIKGLPKRPNHCLLIGKLAVDLNFQDQGLGKFLIHHAFKTAIFGMPSIFCAVIVDLKNTSKQLTSFYSKLGFYELTEKRWFIPMKEIEKIFRLMSDRPVYNGLIHYNLLQL</sequence>
<dbReference type="SUPFAM" id="SSF55729">
    <property type="entry name" value="Acyl-CoA N-acyltransferases (Nat)"/>
    <property type="match status" value="1"/>
</dbReference>